<comment type="caution">
    <text evidence="2">The sequence shown here is derived from an EMBL/GenBank/DDBJ whole genome shotgun (WGS) entry which is preliminary data.</text>
</comment>
<reference evidence="2 3" key="1">
    <citation type="submission" date="2016-10" db="EMBL/GenBank/DDBJ databases">
        <title>Genome sequence of the basidiomycete white-rot fungus Trametes pubescens.</title>
        <authorList>
            <person name="Makela M.R."/>
            <person name="Granchi Z."/>
            <person name="Peng M."/>
            <person name="De Vries R.P."/>
            <person name="Grigoriev I."/>
            <person name="Riley R."/>
            <person name="Hilden K."/>
        </authorList>
    </citation>
    <scope>NUCLEOTIDE SEQUENCE [LARGE SCALE GENOMIC DNA]</scope>
    <source>
        <strain evidence="2 3">FBCC735</strain>
    </source>
</reference>
<protein>
    <submittedName>
        <fullName evidence="2">Uncharacterized protein</fullName>
    </submittedName>
</protein>
<evidence type="ECO:0000313" key="2">
    <source>
        <dbReference type="EMBL" id="OJT06452.1"/>
    </source>
</evidence>
<dbReference type="Proteomes" id="UP000184267">
    <property type="component" value="Unassembled WGS sequence"/>
</dbReference>
<feature type="region of interest" description="Disordered" evidence="1">
    <location>
        <begin position="43"/>
        <end position="98"/>
    </location>
</feature>
<dbReference type="OrthoDB" id="10508422at2759"/>
<dbReference type="AlphaFoldDB" id="A0A1M2VFR5"/>
<feature type="compositionally biased region" description="Polar residues" evidence="1">
    <location>
        <begin position="57"/>
        <end position="70"/>
    </location>
</feature>
<proteinExistence type="predicted"/>
<feature type="region of interest" description="Disordered" evidence="1">
    <location>
        <begin position="1"/>
        <end position="30"/>
    </location>
</feature>
<organism evidence="2 3">
    <name type="scientific">Trametes pubescens</name>
    <name type="common">White-rot fungus</name>
    <dbReference type="NCBI Taxonomy" id="154538"/>
    <lineage>
        <taxon>Eukaryota</taxon>
        <taxon>Fungi</taxon>
        <taxon>Dikarya</taxon>
        <taxon>Basidiomycota</taxon>
        <taxon>Agaricomycotina</taxon>
        <taxon>Agaricomycetes</taxon>
        <taxon>Polyporales</taxon>
        <taxon>Polyporaceae</taxon>
        <taxon>Trametes</taxon>
    </lineage>
</organism>
<evidence type="ECO:0000313" key="3">
    <source>
        <dbReference type="Proteomes" id="UP000184267"/>
    </source>
</evidence>
<keyword evidence="3" id="KW-1185">Reference proteome</keyword>
<dbReference type="OMA" id="NHESACF"/>
<sequence>MFPSAFDYTLPQPLPNGHATSTSHTHDAHPTWDARMTQPIVGQQTDPWAVGPPPFDESSSAAGPSCTPKTLPSDHHPATFPMEHAGNIPMFNPAPPLPPSPPTMTQCRLCHQPYDPNTNHPNACIKPHTAVPILTYICGQKARYPAWYHDCCGKYQLAIGSQEVSSWCIGRHVPAASPAPSPPLDTAVPFV</sequence>
<accession>A0A1M2VFR5</accession>
<name>A0A1M2VFR5_TRAPU</name>
<gene>
    <name evidence="2" type="ORF">TRAPUB_2727</name>
</gene>
<dbReference type="EMBL" id="MNAD01001309">
    <property type="protein sequence ID" value="OJT06452.1"/>
    <property type="molecule type" value="Genomic_DNA"/>
</dbReference>
<evidence type="ECO:0000256" key="1">
    <source>
        <dbReference type="SAM" id="MobiDB-lite"/>
    </source>
</evidence>